<dbReference type="STRING" id="927083.DB32_006357"/>
<dbReference type="PRINTS" id="PR00359">
    <property type="entry name" value="BP450"/>
</dbReference>
<evidence type="ECO:0000313" key="9">
    <source>
        <dbReference type="EMBL" id="AKF09208.1"/>
    </source>
</evidence>
<dbReference type="GO" id="GO:0016705">
    <property type="term" value="F:oxidoreductase activity, acting on paired donors, with incorporation or reduction of molecular oxygen"/>
    <property type="evidence" value="ECO:0007669"/>
    <property type="project" value="InterPro"/>
</dbReference>
<dbReference type="GO" id="GO:0020037">
    <property type="term" value="F:heme binding"/>
    <property type="evidence" value="ECO:0007669"/>
    <property type="project" value="InterPro"/>
</dbReference>
<protein>
    <submittedName>
        <fullName evidence="9">Cytochrome P450</fullName>
    </submittedName>
</protein>
<keyword evidence="10" id="KW-1185">Reference proteome</keyword>
<comment type="cofactor">
    <cofactor evidence="1">
        <name>heme</name>
        <dbReference type="ChEBI" id="CHEBI:30413"/>
    </cofactor>
</comment>
<dbReference type="EMBL" id="CP011125">
    <property type="protein sequence ID" value="AKF09208.1"/>
    <property type="molecule type" value="Genomic_DNA"/>
</dbReference>
<dbReference type="InterPro" id="IPR017972">
    <property type="entry name" value="Cyt_P450_CS"/>
</dbReference>
<name>A0A0F6W7G4_9BACT</name>
<dbReference type="InterPro" id="IPR036396">
    <property type="entry name" value="Cyt_P450_sf"/>
</dbReference>
<evidence type="ECO:0000313" key="10">
    <source>
        <dbReference type="Proteomes" id="UP000034883"/>
    </source>
</evidence>
<dbReference type="GO" id="GO:0004497">
    <property type="term" value="F:monooxygenase activity"/>
    <property type="evidence" value="ECO:0007669"/>
    <property type="project" value="UniProtKB-KW"/>
</dbReference>
<gene>
    <name evidence="9" type="ORF">DB32_006357</name>
</gene>
<dbReference type="AlphaFoldDB" id="A0A0F6W7G4"/>
<evidence type="ECO:0000256" key="8">
    <source>
        <dbReference type="RuleBase" id="RU000461"/>
    </source>
</evidence>
<dbReference type="GO" id="GO:0016125">
    <property type="term" value="P:sterol metabolic process"/>
    <property type="evidence" value="ECO:0007669"/>
    <property type="project" value="TreeGrafter"/>
</dbReference>
<keyword evidence="4 8" id="KW-0479">Metal-binding</keyword>
<keyword evidence="6 8" id="KW-0408">Iron</keyword>
<dbReference type="InterPro" id="IPR001128">
    <property type="entry name" value="Cyt_P450"/>
</dbReference>
<proteinExistence type="inferred from homology"/>
<dbReference type="PANTHER" id="PTHR24286">
    <property type="entry name" value="CYTOCHROME P450 26"/>
    <property type="match status" value="1"/>
</dbReference>
<keyword evidence="7 8" id="KW-0503">Monooxygenase</keyword>
<evidence type="ECO:0000256" key="1">
    <source>
        <dbReference type="ARBA" id="ARBA00001971"/>
    </source>
</evidence>
<dbReference type="InterPro" id="IPR002397">
    <property type="entry name" value="Cyt_P450_B"/>
</dbReference>
<evidence type="ECO:0000256" key="2">
    <source>
        <dbReference type="ARBA" id="ARBA00010617"/>
    </source>
</evidence>
<reference evidence="9 10" key="1">
    <citation type="submission" date="2015-03" db="EMBL/GenBank/DDBJ databases">
        <title>Genome assembly of Sandaracinus amylolyticus DSM 53668.</title>
        <authorList>
            <person name="Sharma G."/>
            <person name="Subramanian S."/>
        </authorList>
    </citation>
    <scope>NUCLEOTIDE SEQUENCE [LARGE SCALE GENOMIC DNA]</scope>
    <source>
        <strain evidence="9 10">DSM 53668</strain>
    </source>
</reference>
<evidence type="ECO:0000256" key="6">
    <source>
        <dbReference type="ARBA" id="ARBA00023004"/>
    </source>
</evidence>
<accession>A0A0F6W7G4</accession>
<keyword evidence="5 8" id="KW-0560">Oxidoreductase</keyword>
<evidence type="ECO:0000256" key="5">
    <source>
        <dbReference type="ARBA" id="ARBA00023002"/>
    </source>
</evidence>
<evidence type="ECO:0000256" key="3">
    <source>
        <dbReference type="ARBA" id="ARBA00022617"/>
    </source>
</evidence>
<organism evidence="9 10">
    <name type="scientific">Sandaracinus amylolyticus</name>
    <dbReference type="NCBI Taxonomy" id="927083"/>
    <lineage>
        <taxon>Bacteria</taxon>
        <taxon>Pseudomonadati</taxon>
        <taxon>Myxococcota</taxon>
        <taxon>Polyangia</taxon>
        <taxon>Polyangiales</taxon>
        <taxon>Sandaracinaceae</taxon>
        <taxon>Sandaracinus</taxon>
    </lineage>
</organism>
<comment type="similarity">
    <text evidence="2 8">Belongs to the cytochrome P450 family.</text>
</comment>
<evidence type="ECO:0000256" key="7">
    <source>
        <dbReference type="ARBA" id="ARBA00023033"/>
    </source>
</evidence>
<keyword evidence="3 8" id="KW-0349">Heme</keyword>
<dbReference type="PROSITE" id="PS00086">
    <property type="entry name" value="CYTOCHROME_P450"/>
    <property type="match status" value="1"/>
</dbReference>
<dbReference type="Pfam" id="PF00067">
    <property type="entry name" value="p450"/>
    <property type="match status" value="1"/>
</dbReference>
<dbReference type="GO" id="GO:0005506">
    <property type="term" value="F:iron ion binding"/>
    <property type="evidence" value="ECO:0007669"/>
    <property type="project" value="InterPro"/>
</dbReference>
<dbReference type="KEGG" id="samy:DB32_006357"/>
<dbReference type="PRINTS" id="PR00385">
    <property type="entry name" value="P450"/>
</dbReference>
<evidence type="ECO:0000256" key="4">
    <source>
        <dbReference type="ARBA" id="ARBA00022723"/>
    </source>
</evidence>
<dbReference type="Gene3D" id="1.10.630.10">
    <property type="entry name" value="Cytochrome P450"/>
    <property type="match status" value="1"/>
</dbReference>
<dbReference type="SUPFAM" id="SSF48264">
    <property type="entry name" value="Cytochrome P450"/>
    <property type="match status" value="1"/>
</dbReference>
<sequence>MPVFRGAFPALGHLPALASDPLGLDRIAEREVGPLYWTDTGFGRWQLRCLSPESFDLFKNVQTSSDYVGETLPDLFGRSVITLDGKPHRHARSVMGPAFTPGGLSAARVGSLFADVIERHVHEWIDRGVITTLASTRELVLALILRMLGVPERDLDVWRRDYEDHMLLALGVPLDLPGTPRRRGLTAKARLDERIGALVREARAGSDTTVLAQLSRAKDEHGEPLADAELLDNLRLLILAGHETTATVIAWLIAYLAESPSLLERLQSEATDVPRAPGDLRAFRFAEALFREVLRLQPPVARDARRAVVDLEIAGRRVPAGSIVAISIELLSRSPRTYEDPDSFVPERWMGKTAPPTALELVQFGAGPHFCLGYHVAWLEVVQTSVILARALRARGARLALDGRFPRVRHLPLRHPDASSRVRFVRG</sequence>
<dbReference type="Proteomes" id="UP000034883">
    <property type="component" value="Chromosome"/>
</dbReference>
<dbReference type="PANTHER" id="PTHR24286:SF24">
    <property type="entry name" value="LANOSTEROL 14-ALPHA DEMETHYLASE"/>
    <property type="match status" value="1"/>
</dbReference>